<sequence length="238" mass="26974">MIEKQFWINVKEAWIVAAQPKITNVHDDSEGATDFSVPDDSEDMEVSFDDIDFDRSVESVISGGDFVMKDRQDHVAAKEQTVAPSRPALDTAAFEQKMGQRTLQGYTEAARLLLHCELPEEIKGLYEELILRLPVLQDAVTKFEGVYQTDLDQFYDYYIPETLQLTSAYLEYLDAGIGEDIVNETEKEILDALKQLLIAVNDKVDEIYKFASIEIKAKAKALESLMSQDGYVDPKFKL</sequence>
<gene>
    <name evidence="1" type="ORF">OCV61_15735</name>
</gene>
<comment type="caution">
    <text evidence="1">The sequence shown here is derived from an EMBL/GenBank/DDBJ whole genome shotgun (WGS) entry which is preliminary data.</text>
</comment>
<protein>
    <submittedName>
        <fullName evidence="1">Uncharacterized protein</fullName>
    </submittedName>
</protein>
<accession>A0ABT2TX82</accession>
<evidence type="ECO:0000313" key="2">
    <source>
        <dbReference type="Proteomes" id="UP001652409"/>
    </source>
</evidence>
<evidence type="ECO:0000313" key="1">
    <source>
        <dbReference type="EMBL" id="MCU6766834.1"/>
    </source>
</evidence>
<proteinExistence type="predicted"/>
<keyword evidence="2" id="KW-1185">Reference proteome</keyword>
<dbReference type="Proteomes" id="UP001652409">
    <property type="component" value="Unassembled WGS sequence"/>
</dbReference>
<name>A0ABT2TX82_9FIRM</name>
<dbReference type="EMBL" id="JAOQJL010000041">
    <property type="protein sequence ID" value="MCU6766834.1"/>
    <property type="molecule type" value="Genomic_DNA"/>
</dbReference>
<reference evidence="1 2" key="1">
    <citation type="journal article" date="2021" name="ISME Commun">
        <title>Automated analysis of genomic sequences facilitates high-throughput and comprehensive description of bacteria.</title>
        <authorList>
            <person name="Hitch T.C.A."/>
        </authorList>
    </citation>
    <scope>NUCLEOTIDE SEQUENCE [LARGE SCALE GENOMIC DNA]</scope>
    <source>
        <strain evidence="1 2">Sanger_23</strain>
    </source>
</reference>
<dbReference type="RefSeq" id="WP_158422616.1">
    <property type="nucleotide sequence ID" value="NZ_JAOQJL010000041.1"/>
</dbReference>
<organism evidence="1 2">
    <name type="scientific">Blautia ammoniilytica</name>
    <dbReference type="NCBI Taxonomy" id="2981782"/>
    <lineage>
        <taxon>Bacteria</taxon>
        <taxon>Bacillati</taxon>
        <taxon>Bacillota</taxon>
        <taxon>Clostridia</taxon>
        <taxon>Lachnospirales</taxon>
        <taxon>Lachnospiraceae</taxon>
        <taxon>Blautia</taxon>
    </lineage>
</organism>